<name>A0A4R2PE24_RHOSA</name>
<gene>
    <name evidence="2" type="ORF">EV659_10782</name>
</gene>
<evidence type="ECO:0000313" key="3">
    <source>
        <dbReference type="Proteomes" id="UP000295399"/>
    </source>
</evidence>
<dbReference type="RefSeq" id="WP_132708752.1">
    <property type="nucleotide sequence ID" value="NZ_JACIGF010000007.1"/>
</dbReference>
<dbReference type="InParanoid" id="A0A4R2PE24"/>
<evidence type="ECO:0000256" key="1">
    <source>
        <dbReference type="SAM" id="Coils"/>
    </source>
</evidence>
<dbReference type="OrthoDB" id="7775826at2"/>
<keyword evidence="3" id="KW-1185">Reference proteome</keyword>
<dbReference type="AlphaFoldDB" id="A0A4R2PE24"/>
<sequence>MADEPENHTLRLLQEIRETLEDMRKDISSLREEIADLRLRVDGNTLVLNMVAGVTADHEARIEALETAPG</sequence>
<dbReference type="Proteomes" id="UP000295399">
    <property type="component" value="Unassembled WGS sequence"/>
</dbReference>
<accession>A0A4R2PE24</accession>
<evidence type="ECO:0000313" key="2">
    <source>
        <dbReference type="EMBL" id="TCP33472.1"/>
    </source>
</evidence>
<organism evidence="2 3">
    <name type="scientific">Rhodothalassium salexigens DSM 2132</name>
    <dbReference type="NCBI Taxonomy" id="1188247"/>
    <lineage>
        <taxon>Bacteria</taxon>
        <taxon>Pseudomonadati</taxon>
        <taxon>Pseudomonadota</taxon>
        <taxon>Alphaproteobacteria</taxon>
        <taxon>Rhodothalassiales</taxon>
        <taxon>Rhodothalassiaceae</taxon>
        <taxon>Rhodothalassium</taxon>
    </lineage>
</organism>
<comment type="caution">
    <text evidence="2">The sequence shown here is derived from an EMBL/GenBank/DDBJ whole genome shotgun (WGS) entry which is preliminary data.</text>
</comment>
<keyword evidence="1" id="KW-0175">Coiled coil</keyword>
<protein>
    <submittedName>
        <fullName evidence="2">Uncharacterized protein</fullName>
    </submittedName>
</protein>
<reference evidence="2 3" key="1">
    <citation type="submission" date="2019-03" db="EMBL/GenBank/DDBJ databases">
        <title>Genomic Encyclopedia of Type Strains, Phase IV (KMG-IV): sequencing the most valuable type-strain genomes for metagenomic binning, comparative biology and taxonomic classification.</title>
        <authorList>
            <person name="Goeker M."/>
        </authorList>
    </citation>
    <scope>NUCLEOTIDE SEQUENCE [LARGE SCALE GENOMIC DNA]</scope>
    <source>
        <strain evidence="2 3">DSM 2132</strain>
    </source>
</reference>
<dbReference type="EMBL" id="SLXO01000007">
    <property type="protein sequence ID" value="TCP33472.1"/>
    <property type="molecule type" value="Genomic_DNA"/>
</dbReference>
<proteinExistence type="predicted"/>
<feature type="coiled-coil region" evidence="1">
    <location>
        <begin position="13"/>
        <end position="40"/>
    </location>
</feature>